<proteinExistence type="predicted"/>
<organism evidence="1 2">
    <name type="scientific">Roseimaritima ulvae</name>
    <dbReference type="NCBI Taxonomy" id="980254"/>
    <lineage>
        <taxon>Bacteria</taxon>
        <taxon>Pseudomonadati</taxon>
        <taxon>Planctomycetota</taxon>
        <taxon>Planctomycetia</taxon>
        <taxon>Pirellulales</taxon>
        <taxon>Pirellulaceae</taxon>
        <taxon>Roseimaritima</taxon>
    </lineage>
</organism>
<evidence type="ECO:0000313" key="2">
    <source>
        <dbReference type="Proteomes" id="UP000325286"/>
    </source>
</evidence>
<name>A0A5B9QKM5_9BACT</name>
<dbReference type="Proteomes" id="UP000325286">
    <property type="component" value="Chromosome"/>
</dbReference>
<dbReference type="EMBL" id="CP042914">
    <property type="protein sequence ID" value="QEG39444.1"/>
    <property type="molecule type" value="Genomic_DNA"/>
</dbReference>
<dbReference type="OrthoDB" id="9991407at2"/>
<keyword evidence="2" id="KW-1185">Reference proteome</keyword>
<dbReference type="AlphaFoldDB" id="A0A5B9QKM5"/>
<protein>
    <submittedName>
        <fullName evidence="1">Uncharacterized protein</fullName>
    </submittedName>
</protein>
<dbReference type="KEGG" id="rul:UC8_14390"/>
<gene>
    <name evidence="1" type="ORF">UC8_14390</name>
</gene>
<sequence length="137" mass="14934">METLAQHLVDLADQQAVSPVVMAQPGLRLRALFYVALAETLLQIAQRDVQLELVTELQGWTSGVQRLALRRLTNRLNALLPDRAVATQVAVVGRPAGTQRALVIGVACSDLQLPPWAEAVRVCTRPTQTTDFQLTVA</sequence>
<evidence type="ECO:0000313" key="1">
    <source>
        <dbReference type="EMBL" id="QEG39444.1"/>
    </source>
</evidence>
<dbReference type="RefSeq" id="WP_068132442.1">
    <property type="nucleotide sequence ID" value="NZ_CP042914.1"/>
</dbReference>
<reference evidence="1 2" key="1">
    <citation type="submission" date="2019-08" db="EMBL/GenBank/DDBJ databases">
        <title>Deep-cultivation of Planctomycetes and their phenomic and genomic characterization uncovers novel biology.</title>
        <authorList>
            <person name="Wiegand S."/>
            <person name="Jogler M."/>
            <person name="Boedeker C."/>
            <person name="Pinto D."/>
            <person name="Vollmers J."/>
            <person name="Rivas-Marin E."/>
            <person name="Kohn T."/>
            <person name="Peeters S.H."/>
            <person name="Heuer A."/>
            <person name="Rast P."/>
            <person name="Oberbeckmann S."/>
            <person name="Bunk B."/>
            <person name="Jeske O."/>
            <person name="Meyerdierks A."/>
            <person name="Storesund J.E."/>
            <person name="Kallscheuer N."/>
            <person name="Luecker S."/>
            <person name="Lage O.M."/>
            <person name="Pohl T."/>
            <person name="Merkel B.J."/>
            <person name="Hornburger P."/>
            <person name="Mueller R.-W."/>
            <person name="Bruemmer F."/>
            <person name="Labrenz M."/>
            <person name="Spormann A.M."/>
            <person name="Op den Camp H."/>
            <person name="Overmann J."/>
            <person name="Amann R."/>
            <person name="Jetten M.S.M."/>
            <person name="Mascher T."/>
            <person name="Medema M.H."/>
            <person name="Devos D.P."/>
            <person name="Kaster A.-K."/>
            <person name="Ovreas L."/>
            <person name="Rohde M."/>
            <person name="Galperin M.Y."/>
            <person name="Jogler C."/>
        </authorList>
    </citation>
    <scope>NUCLEOTIDE SEQUENCE [LARGE SCALE GENOMIC DNA]</scope>
    <source>
        <strain evidence="1 2">UC8</strain>
    </source>
</reference>
<accession>A0A5B9QKM5</accession>